<dbReference type="Gene3D" id="3.60.15.10">
    <property type="entry name" value="Ribonuclease Z/Hydroxyacylglutathione hydrolase-like"/>
    <property type="match status" value="1"/>
</dbReference>
<feature type="domain" description="Metallo-beta-lactamase" evidence="1">
    <location>
        <begin position="26"/>
        <end position="92"/>
    </location>
</feature>
<evidence type="ECO:0000313" key="2">
    <source>
        <dbReference type="EMBL" id="QSX09448.1"/>
    </source>
</evidence>
<dbReference type="SUPFAM" id="SSF56281">
    <property type="entry name" value="Metallo-hydrolase/oxidoreductase"/>
    <property type="match status" value="1"/>
</dbReference>
<dbReference type="InterPro" id="IPR041712">
    <property type="entry name" value="DHPS-like_MBL-fold"/>
</dbReference>
<organism evidence="2 3">
    <name type="scientific">Alkalibacter rhizosphaerae</name>
    <dbReference type="NCBI Taxonomy" id="2815577"/>
    <lineage>
        <taxon>Bacteria</taxon>
        <taxon>Bacillati</taxon>
        <taxon>Bacillota</taxon>
        <taxon>Clostridia</taxon>
        <taxon>Eubacteriales</taxon>
        <taxon>Eubacteriaceae</taxon>
        <taxon>Alkalibacter</taxon>
    </lineage>
</organism>
<dbReference type="KEGG" id="alka:J0B03_05125"/>
<protein>
    <submittedName>
        <fullName evidence="2">MBL fold metallo-hydrolase</fullName>
    </submittedName>
</protein>
<dbReference type="AlphaFoldDB" id="A0A974XGM2"/>
<dbReference type="Proteomes" id="UP000663499">
    <property type="component" value="Chromosome"/>
</dbReference>
<dbReference type="Pfam" id="PF00753">
    <property type="entry name" value="Lactamase_B"/>
    <property type="match status" value="1"/>
</dbReference>
<name>A0A974XGM2_9FIRM</name>
<keyword evidence="3" id="KW-1185">Reference proteome</keyword>
<dbReference type="InterPro" id="IPR036866">
    <property type="entry name" value="RibonucZ/Hydroxyglut_hydro"/>
</dbReference>
<sequence>MIIKTLAENTAISEEFRSEHGLSLHIETQKHKVLFDTGASSLFSENAKKMDVDLSKVDIAVISHGHYDHGDGIHTFLEQNEETKVHIHRHAFGEYYSTRPNGDRKYIGLDKGLLRSDRFIFLDETCQIDDEAEIFSGVEGTNHNPTWNKDLYMKGNGTLVRDDFSHEQNLVLHEAGKDILIAGCAHKGILNVIDHYYKWKNAMPDYVIGGFHLYNRSKNRSEDPASIDTLAKELLDTGAKFYTCHCTGLAAYERLKAIMGKRIGYLSTGSHLII</sequence>
<dbReference type="GO" id="GO:0016740">
    <property type="term" value="F:transferase activity"/>
    <property type="evidence" value="ECO:0007669"/>
    <property type="project" value="TreeGrafter"/>
</dbReference>
<dbReference type="EMBL" id="CP071444">
    <property type="protein sequence ID" value="QSX09448.1"/>
    <property type="molecule type" value="Genomic_DNA"/>
</dbReference>
<dbReference type="PANTHER" id="PTHR13754:SF13">
    <property type="entry name" value="METALLO-BETA-LACTAMASE SUPERFAMILY PROTEIN (AFU_ORTHOLOGUE AFUA_3G07630)"/>
    <property type="match status" value="1"/>
</dbReference>
<gene>
    <name evidence="2" type="ORF">J0B03_05125</name>
</gene>
<dbReference type="RefSeq" id="WP_207300783.1">
    <property type="nucleotide sequence ID" value="NZ_CP071444.1"/>
</dbReference>
<dbReference type="InterPro" id="IPR001279">
    <property type="entry name" value="Metallo-B-lactamas"/>
</dbReference>
<dbReference type="PANTHER" id="PTHR13754">
    <property type="entry name" value="METALLO-BETA-LACTAMASE SUPERFAMILY PROTEIN"/>
    <property type="match status" value="1"/>
</dbReference>
<evidence type="ECO:0000313" key="3">
    <source>
        <dbReference type="Proteomes" id="UP000663499"/>
    </source>
</evidence>
<dbReference type="InterPro" id="IPR052926">
    <property type="entry name" value="Metallo-beta-lactamase_dom"/>
</dbReference>
<dbReference type="CDD" id="cd07713">
    <property type="entry name" value="DHPS-like_MBL-fold"/>
    <property type="match status" value="1"/>
</dbReference>
<reference evidence="2" key="1">
    <citation type="submission" date="2021-03" db="EMBL/GenBank/DDBJ databases">
        <title>Alkalibacter marinus sp. nov., isolated from tidal flat sediment.</title>
        <authorList>
            <person name="Namirimu T."/>
            <person name="Yang J.-A."/>
            <person name="Yang S.-H."/>
            <person name="Kim Y.-J."/>
            <person name="Kwon K.K."/>
        </authorList>
    </citation>
    <scope>NUCLEOTIDE SEQUENCE</scope>
    <source>
        <strain evidence="2">ES005</strain>
    </source>
</reference>
<evidence type="ECO:0000259" key="1">
    <source>
        <dbReference type="Pfam" id="PF00753"/>
    </source>
</evidence>
<proteinExistence type="predicted"/>
<accession>A0A974XGM2</accession>